<dbReference type="InterPro" id="IPR016181">
    <property type="entry name" value="Acyl_CoA_acyltransferase"/>
</dbReference>
<dbReference type="SUPFAM" id="SSF55729">
    <property type="entry name" value="Acyl-CoA N-acyltransferases (Nat)"/>
    <property type="match status" value="1"/>
</dbReference>
<dbReference type="PROSITE" id="PS51186">
    <property type="entry name" value="GNAT"/>
    <property type="match status" value="1"/>
</dbReference>
<proteinExistence type="predicted"/>
<accession>A0ABS0XRH6</accession>
<protein>
    <submittedName>
        <fullName evidence="4">GNAT family N-acetyltransferase</fullName>
    </submittedName>
</protein>
<dbReference type="EMBL" id="JAELXS010000006">
    <property type="protein sequence ID" value="MBJ6122642.1"/>
    <property type="molecule type" value="Genomic_DNA"/>
</dbReference>
<organism evidence="4 5">
    <name type="scientific">Sphingomonas mollis</name>
    <dbReference type="NCBI Taxonomy" id="2795726"/>
    <lineage>
        <taxon>Bacteria</taxon>
        <taxon>Pseudomonadati</taxon>
        <taxon>Pseudomonadota</taxon>
        <taxon>Alphaproteobacteria</taxon>
        <taxon>Sphingomonadales</taxon>
        <taxon>Sphingomonadaceae</taxon>
        <taxon>Sphingomonas</taxon>
    </lineage>
</organism>
<dbReference type="CDD" id="cd04301">
    <property type="entry name" value="NAT_SF"/>
    <property type="match status" value="1"/>
</dbReference>
<sequence length="168" mass="18427">MIAYRDAGPADAATLSAVSRRAFTETFGHLYRPDDLAAFLDRLSEAAWAAELADPRFTIRLAEDDGVAAGFAKLGPPSLPFEPRGPSAELRQLYVLAPWQGAGVAVTLMDWTIATARAQGAADLYLSVFIDNERAKRFYARYGFERIGTYAFMVGNQADEDDLMRLAL</sequence>
<dbReference type="Pfam" id="PF00583">
    <property type="entry name" value="Acetyltransf_1"/>
    <property type="match status" value="1"/>
</dbReference>
<evidence type="ECO:0000259" key="3">
    <source>
        <dbReference type="PROSITE" id="PS51186"/>
    </source>
</evidence>
<evidence type="ECO:0000313" key="4">
    <source>
        <dbReference type="EMBL" id="MBJ6122642.1"/>
    </source>
</evidence>
<dbReference type="PANTHER" id="PTHR43877">
    <property type="entry name" value="AMINOALKYLPHOSPHONATE N-ACETYLTRANSFERASE-RELATED-RELATED"/>
    <property type="match status" value="1"/>
</dbReference>
<keyword evidence="5" id="KW-1185">Reference proteome</keyword>
<dbReference type="InterPro" id="IPR050832">
    <property type="entry name" value="Bact_Acetyltransf"/>
</dbReference>
<keyword evidence="2" id="KW-0012">Acyltransferase</keyword>
<gene>
    <name evidence="4" type="ORF">JAO74_12650</name>
</gene>
<dbReference type="Proteomes" id="UP000640426">
    <property type="component" value="Unassembled WGS sequence"/>
</dbReference>
<feature type="domain" description="N-acetyltransferase" evidence="3">
    <location>
        <begin position="2"/>
        <end position="168"/>
    </location>
</feature>
<reference evidence="5" key="1">
    <citation type="submission" date="2020-12" db="EMBL/GenBank/DDBJ databases">
        <title>Hymenobacter sp.</title>
        <authorList>
            <person name="Kim M.K."/>
        </authorList>
    </citation>
    <scope>NUCLEOTIDE SEQUENCE [LARGE SCALE GENOMIC DNA]</scope>
    <source>
        <strain evidence="5">BT553</strain>
    </source>
</reference>
<evidence type="ECO:0000313" key="5">
    <source>
        <dbReference type="Proteomes" id="UP000640426"/>
    </source>
</evidence>
<dbReference type="RefSeq" id="WP_199038475.1">
    <property type="nucleotide sequence ID" value="NZ_JAELXS010000006.1"/>
</dbReference>
<dbReference type="Gene3D" id="3.40.630.30">
    <property type="match status" value="1"/>
</dbReference>
<comment type="caution">
    <text evidence="4">The sequence shown here is derived from an EMBL/GenBank/DDBJ whole genome shotgun (WGS) entry which is preliminary data.</text>
</comment>
<keyword evidence="1" id="KW-0808">Transferase</keyword>
<evidence type="ECO:0000256" key="2">
    <source>
        <dbReference type="ARBA" id="ARBA00023315"/>
    </source>
</evidence>
<dbReference type="InterPro" id="IPR000182">
    <property type="entry name" value="GNAT_dom"/>
</dbReference>
<name>A0ABS0XRH6_9SPHN</name>
<dbReference type="PANTHER" id="PTHR43877:SF1">
    <property type="entry name" value="ACETYLTRANSFERASE"/>
    <property type="match status" value="1"/>
</dbReference>
<evidence type="ECO:0000256" key="1">
    <source>
        <dbReference type="ARBA" id="ARBA00022679"/>
    </source>
</evidence>